<evidence type="ECO:0000259" key="11">
    <source>
        <dbReference type="PROSITE" id="PS51671"/>
    </source>
</evidence>
<dbReference type="Gene3D" id="3.30.1330.90">
    <property type="entry name" value="D-3-phosphoglycerate dehydrogenase, domain 3"/>
    <property type="match status" value="1"/>
</dbReference>
<dbReference type="InterPro" id="IPR029009">
    <property type="entry name" value="ASB_dom_sf"/>
</dbReference>
<dbReference type="UniPathway" id="UPA00135">
    <property type="reaction ID" value="UER00196"/>
</dbReference>
<evidence type="ECO:0000256" key="5">
    <source>
        <dbReference type="ARBA" id="ARBA00023002"/>
    </source>
</evidence>
<evidence type="ECO:0000256" key="8">
    <source>
        <dbReference type="ARBA" id="ARBA00048126"/>
    </source>
</evidence>
<sequence length="535" mass="57549">MLFFWKGSVMLVLIADDLPDVCNEILQNAGVEVLKKTGLKPPELDAVIKMCDGVIVRSNTKLTAPVLEKSEKLKAICRAGVGVDNIDVPAATKKGIVVMNTPAGNIISTAEHTIALLCSLSRFVPQACASVKEGKWEKKKFTGQQLTGKTFGIIGLGRVGRQVAKRAAALEMKVIGYDPFITTEISSQYNIHIVKNLRDLLAQADYITIHVTLNKETKNLITSKEFSLMKKGVQIINCARGGVICEEDLYNAIKTGQVAGAALDVFEEEPPKDNKLLQLEEVIATPHLGASTEEAQYAVAIEAAEQMAAALTGKGYKNAVNLSPYSPEEYASLKSYLALAEKMGSFLTQINNAGIQTLDIVYTGEISHKNIRIVTDSLIVGLLKPSLEEGVNLVSAPTLLAERGIKVNVTTSSNACDFSSLVAAKITTSNGETCISGTVFGKNEPRLVDINGYGVEAILNEQILVLFGRDKPGFIGQVGSLLGNKNINIAHMTFGRKEVGGNTISILNIDAVPPQDCLNEIKQLNHIDAAFLVQL</sequence>
<evidence type="ECO:0000256" key="6">
    <source>
        <dbReference type="ARBA" id="ARBA00023027"/>
    </source>
</evidence>
<comment type="catalytic activity">
    <reaction evidence="9 10">
        <text>(2R)-3-phosphoglycerate + NAD(+) = 3-phosphooxypyruvate + NADH + H(+)</text>
        <dbReference type="Rhea" id="RHEA:12641"/>
        <dbReference type="ChEBI" id="CHEBI:15378"/>
        <dbReference type="ChEBI" id="CHEBI:18110"/>
        <dbReference type="ChEBI" id="CHEBI:57540"/>
        <dbReference type="ChEBI" id="CHEBI:57945"/>
        <dbReference type="ChEBI" id="CHEBI:58272"/>
        <dbReference type="EC" id="1.1.1.95"/>
    </reaction>
</comment>
<dbReference type="InterPro" id="IPR006139">
    <property type="entry name" value="D-isomer_2_OHA_DH_cat_dom"/>
</dbReference>
<keyword evidence="7 10" id="KW-0718">Serine biosynthesis</keyword>
<dbReference type="Pfam" id="PF02826">
    <property type="entry name" value="2-Hacid_dh_C"/>
    <property type="match status" value="1"/>
</dbReference>
<dbReference type="GO" id="GO:0051287">
    <property type="term" value="F:NAD binding"/>
    <property type="evidence" value="ECO:0007669"/>
    <property type="project" value="UniProtKB-UniRule"/>
</dbReference>
<evidence type="ECO:0000256" key="7">
    <source>
        <dbReference type="ARBA" id="ARBA00023299"/>
    </source>
</evidence>
<dbReference type="PANTHER" id="PTHR42789:SF1">
    <property type="entry name" value="D-ISOMER SPECIFIC 2-HYDROXYACID DEHYDROGENASE FAMILY PROTEIN (AFU_ORTHOLOGUE AFUA_6G10090)"/>
    <property type="match status" value="1"/>
</dbReference>
<proteinExistence type="inferred from homology"/>
<feature type="domain" description="ACT" evidence="11">
    <location>
        <begin position="463"/>
        <end position="535"/>
    </location>
</feature>
<comment type="pathway">
    <text evidence="2 10">Amino-acid biosynthesis; L-serine biosynthesis; L-serine from 3-phospho-D-glycerate: step 1/3.</text>
</comment>
<dbReference type="InterPro" id="IPR050857">
    <property type="entry name" value="D-2-hydroxyacid_DH"/>
</dbReference>
<evidence type="ECO:0000256" key="1">
    <source>
        <dbReference type="ARBA" id="ARBA00003800"/>
    </source>
</evidence>
<accession>Q1PZY1</accession>
<dbReference type="InterPro" id="IPR006140">
    <property type="entry name" value="D-isomer_DH_NAD-bd"/>
</dbReference>
<dbReference type="PROSITE" id="PS51671">
    <property type="entry name" value="ACT"/>
    <property type="match status" value="1"/>
</dbReference>
<keyword evidence="6 10" id="KW-0520">NAD</keyword>
<protein>
    <recommendedName>
        <fullName evidence="4 10">D-3-phosphoglycerate dehydrogenase</fullName>
        <ecNumber evidence="10">1.1.1.95</ecNumber>
    </recommendedName>
</protein>
<evidence type="ECO:0000256" key="2">
    <source>
        <dbReference type="ARBA" id="ARBA00005216"/>
    </source>
</evidence>
<dbReference type="CDD" id="cd12173">
    <property type="entry name" value="PGDH_4"/>
    <property type="match status" value="1"/>
</dbReference>
<evidence type="ECO:0000256" key="9">
    <source>
        <dbReference type="ARBA" id="ARBA00048731"/>
    </source>
</evidence>
<comment type="catalytic activity">
    <reaction evidence="8">
        <text>(R)-2-hydroxyglutarate + NAD(+) = 2-oxoglutarate + NADH + H(+)</text>
        <dbReference type="Rhea" id="RHEA:49612"/>
        <dbReference type="ChEBI" id="CHEBI:15378"/>
        <dbReference type="ChEBI" id="CHEBI:15801"/>
        <dbReference type="ChEBI" id="CHEBI:16810"/>
        <dbReference type="ChEBI" id="CHEBI:57540"/>
        <dbReference type="ChEBI" id="CHEBI:57945"/>
        <dbReference type="EC" id="1.1.1.399"/>
    </reaction>
</comment>
<dbReference type="EC" id="1.1.1.95" evidence="10"/>
<evidence type="ECO:0000256" key="4">
    <source>
        <dbReference type="ARBA" id="ARBA00021582"/>
    </source>
</evidence>
<evidence type="ECO:0000256" key="3">
    <source>
        <dbReference type="ARBA" id="ARBA00005854"/>
    </source>
</evidence>
<evidence type="ECO:0000313" key="12">
    <source>
        <dbReference type="EMBL" id="CAJ72633.1"/>
    </source>
</evidence>
<dbReference type="InterPro" id="IPR045626">
    <property type="entry name" value="PGDH_ASB_dom"/>
</dbReference>
<dbReference type="NCBIfam" id="TIGR01327">
    <property type="entry name" value="PGDH"/>
    <property type="match status" value="1"/>
</dbReference>
<dbReference type="InterPro" id="IPR045865">
    <property type="entry name" value="ACT-like_dom_sf"/>
</dbReference>
<dbReference type="FunFam" id="3.40.50.720:FF:000021">
    <property type="entry name" value="D-3-phosphoglycerate dehydrogenase"/>
    <property type="match status" value="1"/>
</dbReference>
<dbReference type="SUPFAM" id="SSF143548">
    <property type="entry name" value="Serine metabolism enzymes domain"/>
    <property type="match status" value="1"/>
</dbReference>
<dbReference type="EMBL" id="CT573072">
    <property type="protein sequence ID" value="CAJ72633.1"/>
    <property type="molecule type" value="Genomic_DNA"/>
</dbReference>
<dbReference type="SUPFAM" id="SSF51735">
    <property type="entry name" value="NAD(P)-binding Rossmann-fold domains"/>
    <property type="match status" value="1"/>
</dbReference>
<dbReference type="FunFam" id="3.30.70.260:FF:000008">
    <property type="entry name" value="D-3-phosphoglycerate dehydrogenase, chloroplastic"/>
    <property type="match status" value="1"/>
</dbReference>
<dbReference type="Gene3D" id="3.30.70.260">
    <property type="match status" value="1"/>
</dbReference>
<dbReference type="CDD" id="cd04902">
    <property type="entry name" value="ACT_3PGDH-xct"/>
    <property type="match status" value="1"/>
</dbReference>
<keyword evidence="5 10" id="KW-0560">Oxidoreductase</keyword>
<dbReference type="AlphaFoldDB" id="Q1PZY1"/>
<dbReference type="SUPFAM" id="SSF55021">
    <property type="entry name" value="ACT-like"/>
    <property type="match status" value="1"/>
</dbReference>
<name>Q1PZY1_KUEST</name>
<reference evidence="12" key="2">
    <citation type="submission" date="2006-01" db="EMBL/GenBank/DDBJ databases">
        <authorList>
            <person name="Genoscope"/>
        </authorList>
    </citation>
    <scope>NUCLEOTIDE SEQUENCE</scope>
</reference>
<dbReference type="PANTHER" id="PTHR42789">
    <property type="entry name" value="D-ISOMER SPECIFIC 2-HYDROXYACID DEHYDROGENASE FAMILY PROTEIN (AFU_ORTHOLOGUE AFUA_6G10090)"/>
    <property type="match status" value="1"/>
</dbReference>
<dbReference type="InterPro" id="IPR006236">
    <property type="entry name" value="PGDH"/>
</dbReference>
<dbReference type="InterPro" id="IPR036291">
    <property type="entry name" value="NAD(P)-bd_dom_sf"/>
</dbReference>
<gene>
    <name evidence="12" type="primary">serA</name>
    <name evidence="12" type="ORF">kustd1888</name>
</gene>
<dbReference type="Pfam" id="PF19304">
    <property type="entry name" value="PGDH_inter"/>
    <property type="match status" value="1"/>
</dbReference>
<keyword evidence="10" id="KW-0028">Amino-acid biosynthesis</keyword>
<dbReference type="SUPFAM" id="SSF52283">
    <property type="entry name" value="Formate/glycerate dehydrogenase catalytic domain-like"/>
    <property type="match status" value="1"/>
</dbReference>
<dbReference type="Pfam" id="PF00389">
    <property type="entry name" value="2-Hacid_dh"/>
    <property type="match status" value="1"/>
</dbReference>
<evidence type="ECO:0000256" key="10">
    <source>
        <dbReference type="RuleBase" id="RU363003"/>
    </source>
</evidence>
<dbReference type="GO" id="GO:0004617">
    <property type="term" value="F:phosphoglycerate dehydrogenase activity"/>
    <property type="evidence" value="ECO:0007669"/>
    <property type="project" value="UniProtKB-UniRule"/>
</dbReference>
<comment type="function">
    <text evidence="1">Catalyzes the reversible oxidation of 3-phospho-D-glycerate to 3-phosphonooxypyruvate, the first step of the phosphorylated L-serine biosynthesis pathway. Also catalyzes the reversible oxidation of 2-hydroxyglutarate to 2-oxoglutarate.</text>
</comment>
<reference evidence="12" key="1">
    <citation type="journal article" date="2006" name="Nature">
        <title>Deciphering the evolution and metabolism of an anammox bacterium from a community genome.</title>
        <authorList>
            <person name="Strous M."/>
            <person name="Pelletier E."/>
            <person name="Mangenot S."/>
            <person name="Rattei T."/>
            <person name="Lehner A."/>
            <person name="Taylor M.W."/>
            <person name="Horn M."/>
            <person name="Daims H."/>
            <person name="Bartol-Mavel D."/>
            <person name="Wincker P."/>
            <person name="Barbe V."/>
            <person name="Fonknechten N."/>
            <person name="Vallenet D."/>
            <person name="Segurens B."/>
            <person name="Schenowitz-Truong C."/>
            <person name="Medigue C."/>
            <person name="Collingro A."/>
            <person name="Snel B."/>
            <person name="Dutilh B.E."/>
            <person name="OpDenCamp H.J.M."/>
            <person name="vanDerDrift C."/>
            <person name="Cirpus I."/>
            <person name="vanDePas-Schoonen K.T."/>
            <person name="Harhangi H.R."/>
            <person name="vanNiftrik L."/>
            <person name="Schmid M."/>
            <person name="Keltjens J."/>
            <person name="vanDeVossenberg J."/>
            <person name="Kartal B."/>
            <person name="Meier H."/>
            <person name="Frishman D."/>
            <person name="Huynen M.A."/>
            <person name="Mewes H."/>
            <person name="Weissenbach J."/>
            <person name="Jetten M.S.M."/>
            <person name="Wagner M."/>
            <person name="LePaslier D."/>
        </authorList>
    </citation>
    <scope>NUCLEOTIDE SEQUENCE</scope>
</reference>
<dbReference type="Gene3D" id="3.40.50.720">
    <property type="entry name" value="NAD(P)-binding Rossmann-like Domain"/>
    <property type="match status" value="2"/>
</dbReference>
<dbReference type="InterPro" id="IPR002912">
    <property type="entry name" value="ACT_dom"/>
</dbReference>
<dbReference type="Pfam" id="PF01842">
    <property type="entry name" value="ACT"/>
    <property type="match status" value="1"/>
</dbReference>
<organism evidence="12">
    <name type="scientific">Kuenenia stuttgartiensis</name>
    <dbReference type="NCBI Taxonomy" id="174633"/>
    <lineage>
        <taxon>Bacteria</taxon>
        <taxon>Pseudomonadati</taxon>
        <taxon>Planctomycetota</taxon>
        <taxon>Candidatus Brocadiia</taxon>
        <taxon>Candidatus Brocadiales</taxon>
        <taxon>Candidatus Brocadiaceae</taxon>
        <taxon>Candidatus Kuenenia</taxon>
    </lineage>
</organism>
<dbReference type="GO" id="GO:0006564">
    <property type="term" value="P:L-serine biosynthetic process"/>
    <property type="evidence" value="ECO:0007669"/>
    <property type="project" value="UniProtKB-UniRule"/>
</dbReference>
<comment type="similarity">
    <text evidence="3 10">Belongs to the D-isomer specific 2-hydroxyacid dehydrogenase family.</text>
</comment>
<dbReference type="FunFam" id="3.30.1330.90:FF:000003">
    <property type="entry name" value="D-3-phosphoglycerate dehydrogenase"/>
    <property type="match status" value="1"/>
</dbReference>